<evidence type="ECO:0000313" key="2">
    <source>
        <dbReference type="Proteomes" id="UP000257127"/>
    </source>
</evidence>
<sequence>MVVKQTKLFFRSLLFSILILVSFGCSSYNYYFIENATETVKEIEVHYIKENPDNLEYKTPPDSLMVTYHSQLPNKPHKWYKETDQKRLYEKINNSTYLISINKGEKIMIPYRFTNVNSIERIIINKKQEILFTDVKNDEMNTYEVINNKQETHVNYHSGLFIQYYLIEFSK</sequence>
<protein>
    <submittedName>
        <fullName evidence="1">Uncharacterized protein</fullName>
    </submittedName>
</protein>
<dbReference type="AlphaFoldDB" id="A0A3E1EVA3"/>
<evidence type="ECO:0000313" key="1">
    <source>
        <dbReference type="EMBL" id="RFC53470.1"/>
    </source>
</evidence>
<proteinExistence type="predicted"/>
<organism evidence="1 2">
    <name type="scientific">Brumimicrobium aurantiacum</name>
    <dbReference type="NCBI Taxonomy" id="1737063"/>
    <lineage>
        <taxon>Bacteria</taxon>
        <taxon>Pseudomonadati</taxon>
        <taxon>Bacteroidota</taxon>
        <taxon>Flavobacteriia</taxon>
        <taxon>Flavobacteriales</taxon>
        <taxon>Crocinitomicaceae</taxon>
        <taxon>Brumimicrobium</taxon>
    </lineage>
</organism>
<reference evidence="1 2" key="1">
    <citation type="submission" date="2018-08" db="EMBL/GenBank/DDBJ databases">
        <title>The draft genome squence of Brumimicrobium sp. N62.</title>
        <authorList>
            <person name="Du Z.-J."/>
            <person name="Luo H.-R."/>
        </authorList>
    </citation>
    <scope>NUCLEOTIDE SEQUENCE [LARGE SCALE GENOMIC DNA]</scope>
    <source>
        <strain evidence="1 2">N62</strain>
    </source>
</reference>
<gene>
    <name evidence="1" type="ORF">DXU93_13655</name>
</gene>
<keyword evidence="2" id="KW-1185">Reference proteome</keyword>
<dbReference type="EMBL" id="QURB01000009">
    <property type="protein sequence ID" value="RFC53470.1"/>
    <property type="molecule type" value="Genomic_DNA"/>
</dbReference>
<dbReference type="Proteomes" id="UP000257127">
    <property type="component" value="Unassembled WGS sequence"/>
</dbReference>
<dbReference type="PROSITE" id="PS51257">
    <property type="entry name" value="PROKAR_LIPOPROTEIN"/>
    <property type="match status" value="1"/>
</dbReference>
<dbReference type="RefSeq" id="WP_116881862.1">
    <property type="nucleotide sequence ID" value="NZ_QURB01000009.1"/>
</dbReference>
<name>A0A3E1EVA3_9FLAO</name>
<accession>A0A3E1EVA3</accession>
<comment type="caution">
    <text evidence="1">The sequence shown here is derived from an EMBL/GenBank/DDBJ whole genome shotgun (WGS) entry which is preliminary data.</text>
</comment>